<dbReference type="InterPro" id="IPR004178">
    <property type="entry name" value="CaM-bd_dom"/>
</dbReference>
<dbReference type="PRINTS" id="PR01451">
    <property type="entry name" value="SKCHANNEL"/>
</dbReference>
<feature type="compositionally biased region" description="Polar residues" evidence="11">
    <location>
        <begin position="39"/>
        <end position="54"/>
    </location>
</feature>
<evidence type="ECO:0000256" key="4">
    <source>
        <dbReference type="ARBA" id="ARBA00022692"/>
    </source>
</evidence>
<keyword evidence="10" id="KW-0175">Coiled coil</keyword>
<feature type="compositionally biased region" description="Pro residues" evidence="11">
    <location>
        <begin position="62"/>
        <end position="71"/>
    </location>
</feature>
<feature type="domain" description="Calmodulin-binding" evidence="13">
    <location>
        <begin position="407"/>
        <end position="483"/>
    </location>
</feature>
<evidence type="ECO:0000256" key="1">
    <source>
        <dbReference type="ARBA" id="ARBA00004141"/>
    </source>
</evidence>
<dbReference type="Gene3D" id="1.10.287.70">
    <property type="match status" value="2"/>
</dbReference>
<dbReference type="SUPFAM" id="SSF81324">
    <property type="entry name" value="Voltage-gated potassium channels"/>
    <property type="match status" value="1"/>
</dbReference>
<keyword evidence="7" id="KW-0406">Ion transport</keyword>
<name>A0AAR2K746_PYGNA</name>
<keyword evidence="8 12" id="KW-0472">Membrane</keyword>
<dbReference type="AlphaFoldDB" id="A0AAR2K746"/>
<dbReference type="Ensembl" id="ENSPNAT00000071931.1">
    <property type="protein sequence ID" value="ENSPNAP00000058319.1"/>
    <property type="gene ID" value="ENSPNAG00000005679.2"/>
</dbReference>
<keyword evidence="5" id="KW-0112">Calmodulin-binding</keyword>
<evidence type="ECO:0000313" key="15">
    <source>
        <dbReference type="Proteomes" id="UP001501920"/>
    </source>
</evidence>
<evidence type="ECO:0000256" key="12">
    <source>
        <dbReference type="SAM" id="Phobius"/>
    </source>
</evidence>
<comment type="subcellular location">
    <subcellularLocation>
        <location evidence="2">Cytoplasm</location>
        <location evidence="2">Myofibril</location>
        <location evidence="2">Sarcomere</location>
        <location evidence="2">Z line</location>
    </subcellularLocation>
    <subcellularLocation>
        <location evidence="1">Membrane</location>
        <topology evidence="1">Multi-pass membrane protein</topology>
    </subcellularLocation>
</comment>
<dbReference type="FunFam" id="1.10.287.70:FF:000027">
    <property type="entry name" value="Small conductance calcium-activated potassium channel, isoform O"/>
    <property type="match status" value="1"/>
</dbReference>
<evidence type="ECO:0000256" key="3">
    <source>
        <dbReference type="ARBA" id="ARBA00022448"/>
    </source>
</evidence>
<evidence type="ECO:0000256" key="11">
    <source>
        <dbReference type="SAM" id="MobiDB-lite"/>
    </source>
</evidence>
<keyword evidence="4 12" id="KW-0812">Transmembrane</keyword>
<protein>
    <recommendedName>
        <fullName evidence="13">Calmodulin-binding domain-containing protein</fullName>
    </recommendedName>
</protein>
<keyword evidence="15" id="KW-1185">Reference proteome</keyword>
<dbReference type="GeneTree" id="ENSGT00950000182904"/>
<evidence type="ECO:0000256" key="5">
    <source>
        <dbReference type="ARBA" id="ARBA00022860"/>
    </source>
</evidence>
<evidence type="ECO:0000256" key="7">
    <source>
        <dbReference type="ARBA" id="ARBA00023065"/>
    </source>
</evidence>
<accession>A0AAR2K746</accession>
<feature type="transmembrane region" description="Helical" evidence="12">
    <location>
        <begin position="340"/>
        <end position="357"/>
    </location>
</feature>
<dbReference type="Pfam" id="PF03530">
    <property type="entry name" value="SK_channel"/>
    <property type="match status" value="1"/>
</dbReference>
<gene>
    <name evidence="14" type="primary">KCNN3</name>
</gene>
<evidence type="ECO:0000259" key="13">
    <source>
        <dbReference type="SMART" id="SM01053"/>
    </source>
</evidence>
<keyword evidence="6 12" id="KW-1133">Transmembrane helix</keyword>
<dbReference type="GO" id="GO:0005516">
    <property type="term" value="F:calmodulin binding"/>
    <property type="evidence" value="ECO:0007669"/>
    <property type="project" value="UniProtKB-KW"/>
</dbReference>
<dbReference type="Proteomes" id="UP001501920">
    <property type="component" value="Chromosome 3"/>
</dbReference>
<reference evidence="14 15" key="1">
    <citation type="submission" date="2020-10" db="EMBL/GenBank/DDBJ databases">
        <title>Pygocentrus nattereri (red-bellied piranha) genome, fPygNat1, primary haplotype.</title>
        <authorList>
            <person name="Myers G."/>
            <person name="Meyer A."/>
            <person name="Karagic N."/>
            <person name="Pippel M."/>
            <person name="Winkler S."/>
            <person name="Tracey A."/>
            <person name="Wood J."/>
            <person name="Formenti G."/>
            <person name="Howe K."/>
            <person name="Fedrigo O."/>
            <person name="Jarvis E.D."/>
        </authorList>
    </citation>
    <scope>NUCLEOTIDE SEQUENCE [LARGE SCALE GENOMIC DNA]</scope>
</reference>
<dbReference type="GO" id="GO:0030018">
    <property type="term" value="C:Z disc"/>
    <property type="evidence" value="ECO:0007669"/>
    <property type="project" value="UniProtKB-SubCell"/>
</dbReference>
<keyword evidence="3" id="KW-0813">Transport</keyword>
<dbReference type="InterPro" id="IPR036122">
    <property type="entry name" value="CaM-bd_dom_sf"/>
</dbReference>
<feature type="compositionally biased region" description="Pro residues" evidence="11">
    <location>
        <begin position="550"/>
        <end position="564"/>
    </location>
</feature>
<reference evidence="14" key="2">
    <citation type="submission" date="2025-08" db="UniProtKB">
        <authorList>
            <consortium name="Ensembl"/>
        </authorList>
    </citation>
    <scope>IDENTIFICATION</scope>
</reference>
<evidence type="ECO:0000256" key="2">
    <source>
        <dbReference type="ARBA" id="ARBA00004216"/>
    </source>
</evidence>
<dbReference type="GO" id="GO:0016020">
    <property type="term" value="C:membrane"/>
    <property type="evidence" value="ECO:0007669"/>
    <property type="project" value="UniProtKB-SubCell"/>
</dbReference>
<dbReference type="FunFam" id="1.10.287.70:FF:000022">
    <property type="entry name" value="Small conductance calcium-activated potassium channel, isoform O"/>
    <property type="match status" value="1"/>
</dbReference>
<feature type="transmembrane region" description="Helical" evidence="12">
    <location>
        <begin position="129"/>
        <end position="146"/>
    </location>
</feature>
<keyword evidence="9" id="KW-0407">Ion channel</keyword>
<evidence type="ECO:0000313" key="14">
    <source>
        <dbReference type="Ensembl" id="ENSPNAP00000058319.1"/>
    </source>
</evidence>
<dbReference type="PANTHER" id="PTHR10153">
    <property type="entry name" value="SMALL CONDUCTANCE CALCIUM-ACTIVATED POTASSIUM CHANNEL"/>
    <property type="match status" value="1"/>
</dbReference>
<proteinExistence type="predicted"/>
<evidence type="ECO:0000256" key="10">
    <source>
        <dbReference type="SAM" id="Coils"/>
    </source>
</evidence>
<feature type="region of interest" description="Disordered" evidence="11">
    <location>
        <begin position="549"/>
        <end position="589"/>
    </location>
</feature>
<dbReference type="Pfam" id="PF02888">
    <property type="entry name" value="CaMBD"/>
    <property type="match status" value="1"/>
</dbReference>
<evidence type="ECO:0000256" key="6">
    <source>
        <dbReference type="ARBA" id="ARBA00022989"/>
    </source>
</evidence>
<feature type="transmembrane region" description="Helical" evidence="12">
    <location>
        <begin position="295"/>
        <end position="320"/>
    </location>
</feature>
<sequence>MDPPPSLSLSLLAGSEEEDQRPPLPLSGISHASVAGNYPGNSHSNHTGGTSSLERLNGTPSPSGPSFPPASLPKLPLATTPQLPTPIPNALHPTSTPLSSCLGSQQASPLNIGYKLGHRRALFEKRKRLSDYALIFGMFGIVVMVIETELSWGVYSKSSMYSLALKCLISLSTIILLGLIIAYHAREVQLFVIDNGADDWRIAMTMERVLLIALELLVSAVHPVPGDFKFVWRARLAFTYIPSQAEADLDMVLSVPMFLRLYLIARVMLLHSKLFTDASSRSIGALNKVHFNTRFVMKTLMTICPGTVLLVFSISLWIIAAWTVRVCERYHDAQDVTSNFLGAMWLISITFLSIGYGDMVPHTYCGKGVCLLTGIMGAGCTALVVAVVARKLELTKAEKHVHNFMMDTQLTKRIKNAAANVLRETWLIYKHTKLMKKIDHSRVRKHQRKFLQAIHQLRSVKMEQRKLSDQANTLVDLSKMQSVMYELMSELNDRSEDLERQMLSLERRVEQLTAGFSALPAHLSATLSAQHAALVHLLQERDAKALSPVTPAPLLTPAPAPAPVPTTTVQAATSKPPAEDSPNTSTSSC</sequence>
<evidence type="ECO:0000256" key="8">
    <source>
        <dbReference type="ARBA" id="ARBA00023136"/>
    </source>
</evidence>
<feature type="transmembrane region" description="Helical" evidence="12">
    <location>
        <begin position="158"/>
        <end position="183"/>
    </location>
</feature>
<feature type="transmembrane region" description="Helical" evidence="12">
    <location>
        <begin position="369"/>
        <end position="389"/>
    </location>
</feature>
<feature type="region of interest" description="Disordered" evidence="11">
    <location>
        <begin position="1"/>
        <end position="79"/>
    </location>
</feature>
<organism evidence="14 15">
    <name type="scientific">Pygocentrus nattereri</name>
    <name type="common">Red-bellied piranha</name>
    <dbReference type="NCBI Taxonomy" id="42514"/>
    <lineage>
        <taxon>Eukaryota</taxon>
        <taxon>Metazoa</taxon>
        <taxon>Chordata</taxon>
        <taxon>Craniata</taxon>
        <taxon>Vertebrata</taxon>
        <taxon>Euteleostomi</taxon>
        <taxon>Actinopterygii</taxon>
        <taxon>Neopterygii</taxon>
        <taxon>Teleostei</taxon>
        <taxon>Ostariophysi</taxon>
        <taxon>Characiformes</taxon>
        <taxon>Characoidei</taxon>
        <taxon>Pygocentrus</taxon>
    </lineage>
</organism>
<evidence type="ECO:0000256" key="9">
    <source>
        <dbReference type="ARBA" id="ARBA00023303"/>
    </source>
</evidence>
<dbReference type="SUPFAM" id="SSF81327">
    <property type="entry name" value="Small-conductance potassium channel"/>
    <property type="match status" value="1"/>
</dbReference>
<reference evidence="14" key="3">
    <citation type="submission" date="2025-09" db="UniProtKB">
        <authorList>
            <consortium name="Ensembl"/>
        </authorList>
    </citation>
    <scope>IDENTIFICATION</scope>
</reference>
<dbReference type="InterPro" id="IPR013099">
    <property type="entry name" value="K_chnl_dom"/>
</dbReference>
<feature type="coiled-coil region" evidence="10">
    <location>
        <begin position="488"/>
        <end position="515"/>
    </location>
</feature>
<dbReference type="GO" id="GO:0016286">
    <property type="term" value="F:small conductance calcium-activated potassium channel activity"/>
    <property type="evidence" value="ECO:0007669"/>
    <property type="project" value="InterPro"/>
</dbReference>
<dbReference type="Pfam" id="PF07885">
    <property type="entry name" value="Ion_trans_2"/>
    <property type="match status" value="1"/>
</dbReference>
<dbReference type="InterPro" id="IPR015449">
    <property type="entry name" value="K_chnl_Ca-activ_SK"/>
</dbReference>
<dbReference type="SMART" id="SM01053">
    <property type="entry name" value="CaMBD"/>
    <property type="match status" value="1"/>
</dbReference>